<proteinExistence type="predicted"/>
<organism evidence="1 2">
    <name type="scientific">Nephila pilipes</name>
    <name type="common">Giant wood spider</name>
    <name type="synonym">Nephila maculata</name>
    <dbReference type="NCBI Taxonomy" id="299642"/>
    <lineage>
        <taxon>Eukaryota</taxon>
        <taxon>Metazoa</taxon>
        <taxon>Ecdysozoa</taxon>
        <taxon>Arthropoda</taxon>
        <taxon>Chelicerata</taxon>
        <taxon>Arachnida</taxon>
        <taxon>Araneae</taxon>
        <taxon>Araneomorphae</taxon>
        <taxon>Entelegynae</taxon>
        <taxon>Araneoidea</taxon>
        <taxon>Nephilidae</taxon>
        <taxon>Nephila</taxon>
    </lineage>
</organism>
<evidence type="ECO:0000313" key="1">
    <source>
        <dbReference type="EMBL" id="GFT35164.1"/>
    </source>
</evidence>
<keyword evidence="2" id="KW-1185">Reference proteome</keyword>
<accession>A0A8X6NU14</accession>
<sequence length="116" mass="13242">MSSLSNVSDRSDPVRIPIQRLLSQNCINVTFSMACFSPYKTVHFLIFIITFNRWYGKFLPMYGESAVVYQKLGPFIHLISAQTTSCYGIPIGLSFWRTTRNLDTSEILHFSACYGN</sequence>
<name>A0A8X6NU14_NEPPI</name>
<evidence type="ECO:0000313" key="2">
    <source>
        <dbReference type="Proteomes" id="UP000887013"/>
    </source>
</evidence>
<dbReference type="AlphaFoldDB" id="A0A8X6NU14"/>
<dbReference type="Proteomes" id="UP000887013">
    <property type="component" value="Unassembled WGS sequence"/>
</dbReference>
<comment type="caution">
    <text evidence="1">The sequence shown here is derived from an EMBL/GenBank/DDBJ whole genome shotgun (WGS) entry which is preliminary data.</text>
</comment>
<reference evidence="1" key="1">
    <citation type="submission" date="2020-08" db="EMBL/GenBank/DDBJ databases">
        <title>Multicomponent nature underlies the extraordinary mechanical properties of spider dragline silk.</title>
        <authorList>
            <person name="Kono N."/>
            <person name="Nakamura H."/>
            <person name="Mori M."/>
            <person name="Yoshida Y."/>
            <person name="Ohtoshi R."/>
            <person name="Malay A.D."/>
            <person name="Moran D.A.P."/>
            <person name="Tomita M."/>
            <person name="Numata K."/>
            <person name="Arakawa K."/>
        </authorList>
    </citation>
    <scope>NUCLEOTIDE SEQUENCE</scope>
</reference>
<protein>
    <submittedName>
        <fullName evidence="1">Uncharacterized protein</fullName>
    </submittedName>
</protein>
<gene>
    <name evidence="1" type="ORF">NPIL_328341</name>
</gene>
<dbReference type="EMBL" id="BMAW01013654">
    <property type="protein sequence ID" value="GFT35164.1"/>
    <property type="molecule type" value="Genomic_DNA"/>
</dbReference>